<feature type="transmembrane region" description="Helical" evidence="1">
    <location>
        <begin position="108"/>
        <end position="134"/>
    </location>
</feature>
<organism evidence="2 3">
    <name type="scientific">Gilvimarinus algae</name>
    <dbReference type="NCBI Taxonomy" id="3058037"/>
    <lineage>
        <taxon>Bacteria</taxon>
        <taxon>Pseudomonadati</taxon>
        <taxon>Pseudomonadota</taxon>
        <taxon>Gammaproteobacteria</taxon>
        <taxon>Cellvibrionales</taxon>
        <taxon>Cellvibrionaceae</taxon>
        <taxon>Gilvimarinus</taxon>
    </lineage>
</organism>
<feature type="transmembrane region" description="Helical" evidence="1">
    <location>
        <begin position="77"/>
        <end position="96"/>
    </location>
</feature>
<comment type="caution">
    <text evidence="2">The sequence shown here is derived from an EMBL/GenBank/DDBJ whole genome shotgun (WGS) entry which is preliminary data.</text>
</comment>
<evidence type="ECO:0000313" key="3">
    <source>
        <dbReference type="Proteomes" id="UP001168380"/>
    </source>
</evidence>
<gene>
    <name evidence="2" type="ORF">QWI16_12610</name>
</gene>
<feature type="transmembrane region" description="Helical" evidence="1">
    <location>
        <begin position="24"/>
        <end position="41"/>
    </location>
</feature>
<reference evidence="2" key="1">
    <citation type="submission" date="2023-07" db="EMBL/GenBank/DDBJ databases">
        <title>Gilvimarinus algae sp. nov., isolated from the surface of Kelp.</title>
        <authorList>
            <person name="Sun Y.Y."/>
            <person name="Gong Y."/>
            <person name="Du Z.J."/>
        </authorList>
    </citation>
    <scope>NUCLEOTIDE SEQUENCE</scope>
    <source>
        <strain evidence="2">SDUM040014</strain>
    </source>
</reference>
<keyword evidence="3" id="KW-1185">Reference proteome</keyword>
<keyword evidence="1" id="KW-0812">Transmembrane</keyword>
<feature type="transmembrane region" description="Helical" evidence="1">
    <location>
        <begin position="47"/>
        <end position="65"/>
    </location>
</feature>
<protein>
    <submittedName>
        <fullName evidence="2">Uncharacterized protein</fullName>
    </submittedName>
</protein>
<dbReference type="RefSeq" id="WP_302713624.1">
    <property type="nucleotide sequence ID" value="NZ_JAULRT010000059.1"/>
</dbReference>
<keyword evidence="1" id="KW-0472">Membrane</keyword>
<accession>A0ABT8TG59</accession>
<proteinExistence type="predicted"/>
<evidence type="ECO:0000313" key="2">
    <source>
        <dbReference type="EMBL" id="MDO3383013.1"/>
    </source>
</evidence>
<name>A0ABT8TG59_9GAMM</name>
<evidence type="ECO:0000256" key="1">
    <source>
        <dbReference type="SAM" id="Phobius"/>
    </source>
</evidence>
<dbReference type="Proteomes" id="UP001168380">
    <property type="component" value="Unassembled WGS sequence"/>
</dbReference>
<sequence length="140" mass="16103">MNPWTDTPSVINKNNRPEVKMTRLRLLLIALVLGLYALEGILVNPLIFWVSIPIYFGYSVVASALKDSSKVKLRQGYGYLVLTVCFTYLYHFAWFFDWNDTKTGSSTSALIFLWFPVYAFFFGFAGYLFGLIGVKENKER</sequence>
<keyword evidence="1" id="KW-1133">Transmembrane helix</keyword>
<dbReference type="EMBL" id="JAULRT010000059">
    <property type="protein sequence ID" value="MDO3383013.1"/>
    <property type="molecule type" value="Genomic_DNA"/>
</dbReference>